<protein>
    <submittedName>
        <fullName evidence="1">Uncharacterized protein</fullName>
    </submittedName>
</protein>
<reference evidence="2 4" key="2">
    <citation type="submission" date="2018-07" db="EMBL/GenBank/DDBJ databases">
        <title>Draft Genome Assemblies for Five Robust Yarrowia lipolytica Strains Exhibiting High Lipid Production and Pentose Sugar Utilization and Sugar Alcohol Secretion from Undetoxified Lignocellulosic Biomass Hydrolysates.</title>
        <authorList>
            <consortium name="DOE Joint Genome Institute"/>
            <person name="Walker C."/>
            <person name="Ryu S."/>
            <person name="Na H."/>
            <person name="Zane M."/>
            <person name="LaButti K."/>
            <person name="Lipzen A."/>
            <person name="Haridas S."/>
            <person name="Barry K."/>
            <person name="Grigoriev I.V."/>
            <person name="Quarterman J."/>
            <person name="Slininger P."/>
            <person name="Dien B."/>
            <person name="Trinh C.T."/>
        </authorList>
    </citation>
    <scope>NUCLEOTIDE SEQUENCE [LARGE SCALE GENOMIC DNA]</scope>
    <source>
        <strain evidence="2 4">YB392</strain>
    </source>
</reference>
<evidence type="ECO:0000313" key="2">
    <source>
        <dbReference type="EMBL" id="RDW25292.1"/>
    </source>
</evidence>
<evidence type="ECO:0000313" key="3">
    <source>
        <dbReference type="Proteomes" id="UP000182444"/>
    </source>
</evidence>
<dbReference type="RefSeq" id="XP_002143024.1">
    <property type="nucleotide sequence ID" value="XM_002142988.1"/>
</dbReference>
<dbReference type="Proteomes" id="UP000182444">
    <property type="component" value="Chromosome 1C"/>
</dbReference>
<name>A0A1D8N951_YARLL</name>
<accession>A0A1D8N951</accession>
<proteinExistence type="predicted"/>
<gene>
    <name evidence="2" type="ORF">B0I71DRAFT_132862</name>
    <name evidence="1" type="ORF">YALI1_C00766g</name>
</gene>
<sequence>MITKIPKTGATFNSRFVALSIGLTFGAVWGVWLMNKNYVLVEKIEPEEKPKGFSIKFVDATPLKSKKQLIQERAEEIRQQEADSITSFLVQSDEKK</sequence>
<dbReference type="Proteomes" id="UP000256601">
    <property type="component" value="Unassembled WGS sequence"/>
</dbReference>
<evidence type="ECO:0000313" key="1">
    <source>
        <dbReference type="EMBL" id="AOW02149.1"/>
    </source>
</evidence>
<dbReference type="VEuPathDB" id="FungiDB:YALI1_C00766g"/>
<dbReference type="KEGG" id="yli:7009429"/>
<reference evidence="1 3" key="1">
    <citation type="journal article" date="2016" name="PLoS ONE">
        <title>Sequence Assembly of Yarrowia lipolytica Strain W29/CLIB89 Shows Transposable Element Diversity.</title>
        <authorList>
            <person name="Magnan C."/>
            <person name="Yu J."/>
            <person name="Chang I."/>
            <person name="Jahn E."/>
            <person name="Kanomata Y."/>
            <person name="Wu J."/>
            <person name="Zeller M."/>
            <person name="Oakes M."/>
            <person name="Baldi P."/>
            <person name="Sandmeyer S."/>
        </authorList>
    </citation>
    <scope>NUCLEOTIDE SEQUENCE [LARGE SCALE GENOMIC DNA]</scope>
    <source>
        <strain evidence="1">CLIB89</strain>
        <strain evidence="3">CLIB89(W29)</strain>
    </source>
</reference>
<dbReference type="EMBL" id="KZ859006">
    <property type="protein sequence ID" value="RDW25292.1"/>
    <property type="molecule type" value="Genomic_DNA"/>
</dbReference>
<organism evidence="1 3">
    <name type="scientific">Yarrowia lipolytica</name>
    <name type="common">Candida lipolytica</name>
    <dbReference type="NCBI Taxonomy" id="4952"/>
    <lineage>
        <taxon>Eukaryota</taxon>
        <taxon>Fungi</taxon>
        <taxon>Dikarya</taxon>
        <taxon>Ascomycota</taxon>
        <taxon>Saccharomycotina</taxon>
        <taxon>Dipodascomycetes</taxon>
        <taxon>Dipodascales</taxon>
        <taxon>Dipodascales incertae sedis</taxon>
        <taxon>Yarrowia</taxon>
    </lineage>
</organism>
<dbReference type="GeneID" id="7009429"/>
<evidence type="ECO:0000313" key="4">
    <source>
        <dbReference type="Proteomes" id="UP000256601"/>
    </source>
</evidence>
<dbReference type="EMBL" id="CP017555">
    <property type="protein sequence ID" value="AOW02149.1"/>
    <property type="molecule type" value="Genomic_DNA"/>
</dbReference>
<dbReference type="AlphaFoldDB" id="A0A1D8N951"/>
<dbReference type="OrthoDB" id="4085053at2759"/>
<dbReference type="VEuPathDB" id="FungiDB:YALI0_C00550g"/>